<accession>A0A4Q9Q890</accession>
<feature type="compositionally biased region" description="Basic and acidic residues" evidence="1">
    <location>
        <begin position="28"/>
        <end position="38"/>
    </location>
</feature>
<proteinExistence type="predicted"/>
<evidence type="ECO:0000313" key="3">
    <source>
        <dbReference type="Proteomes" id="UP000292082"/>
    </source>
</evidence>
<dbReference type="EMBL" id="ML145090">
    <property type="protein sequence ID" value="TBU63256.1"/>
    <property type="molecule type" value="Genomic_DNA"/>
</dbReference>
<evidence type="ECO:0000256" key="1">
    <source>
        <dbReference type="SAM" id="MobiDB-lite"/>
    </source>
</evidence>
<gene>
    <name evidence="2" type="ORF">BD310DRAFT_624908</name>
</gene>
<dbReference type="AlphaFoldDB" id="A0A4Q9Q890"/>
<reference evidence="2 3" key="1">
    <citation type="submission" date="2019-01" db="EMBL/GenBank/DDBJ databases">
        <title>Draft genome sequences of three monokaryotic isolates of the white-rot basidiomycete fungus Dichomitus squalens.</title>
        <authorList>
            <consortium name="DOE Joint Genome Institute"/>
            <person name="Lopez S.C."/>
            <person name="Andreopoulos B."/>
            <person name="Pangilinan J."/>
            <person name="Lipzen A."/>
            <person name="Riley R."/>
            <person name="Ahrendt S."/>
            <person name="Ng V."/>
            <person name="Barry K."/>
            <person name="Daum C."/>
            <person name="Grigoriev I.V."/>
            <person name="Hilden K.S."/>
            <person name="Makela M.R."/>
            <person name="de Vries R.P."/>
        </authorList>
    </citation>
    <scope>NUCLEOTIDE SEQUENCE [LARGE SCALE GENOMIC DNA]</scope>
    <source>
        <strain evidence="2 3">CBS 464.89</strain>
    </source>
</reference>
<keyword evidence="3" id="KW-1185">Reference proteome</keyword>
<organism evidence="2 3">
    <name type="scientific">Dichomitus squalens</name>
    <dbReference type="NCBI Taxonomy" id="114155"/>
    <lineage>
        <taxon>Eukaryota</taxon>
        <taxon>Fungi</taxon>
        <taxon>Dikarya</taxon>
        <taxon>Basidiomycota</taxon>
        <taxon>Agaricomycotina</taxon>
        <taxon>Agaricomycetes</taxon>
        <taxon>Polyporales</taxon>
        <taxon>Polyporaceae</taxon>
        <taxon>Dichomitus</taxon>
    </lineage>
</organism>
<feature type="region of interest" description="Disordered" evidence="1">
    <location>
        <begin position="28"/>
        <end position="52"/>
    </location>
</feature>
<sequence>MLGSAPTPVSSGGLMQLRDYVKFDNLRRPPRWTQRERSASYSSRTMPPPASRGPQICYPTVPDANNGIIVMLHPRRVYQEDLSVPQPDPDLGCEIDTRSRASHRDKYGTIVTVTEKVRVDRDLLGIQRRVADLITETIRVHYDTTITGRTIDRNAGALGSVKAGNELSDLRSTRPLGDLVDSGLQVGVVWGFPMWRFWKGL</sequence>
<protein>
    <submittedName>
        <fullName evidence="2">Uncharacterized protein</fullName>
    </submittedName>
</protein>
<dbReference type="Proteomes" id="UP000292082">
    <property type="component" value="Unassembled WGS sequence"/>
</dbReference>
<name>A0A4Q9Q890_9APHY</name>
<evidence type="ECO:0000313" key="2">
    <source>
        <dbReference type="EMBL" id="TBU63256.1"/>
    </source>
</evidence>